<feature type="domain" description="MoaB/Mog" evidence="1">
    <location>
        <begin position="172"/>
        <end position="304"/>
    </location>
</feature>
<dbReference type="OrthoDB" id="9767940at2"/>
<keyword evidence="3" id="KW-1185">Reference proteome</keyword>
<dbReference type="Gene3D" id="3.40.980.10">
    <property type="entry name" value="MoaB/Mog-like domain"/>
    <property type="match status" value="1"/>
</dbReference>
<evidence type="ECO:0000259" key="1">
    <source>
        <dbReference type="SMART" id="SM00852"/>
    </source>
</evidence>
<dbReference type="Proteomes" id="UP000295066">
    <property type="component" value="Unassembled WGS sequence"/>
</dbReference>
<dbReference type="InterPro" id="IPR001453">
    <property type="entry name" value="MoaB/Mog_dom"/>
</dbReference>
<dbReference type="InterPro" id="IPR036425">
    <property type="entry name" value="MoaB/Mog-like_dom_sf"/>
</dbReference>
<sequence>MIVKTLPVEQAVGKKISHDLTLIDPETGFKGARFRRGHVIAEDDVPLLRRMGKCNIPFLEFSPDELHEDEAALLLGERMRGAGLELRGPEEGKCTLVAVRDGLLLFSDNDIDFINDDPDWLFTTRPNKTPVTKGMAAAAFRIGPLSMERSRVNRARNASPISVLPWSPLPAALVTTGREIFEGTVRDTFLPKLRKKLDVYGAPFLGQTLCPDDRDSILGAAAAWFEKGARVIICTGGMSVDADDLTPGAIEAMCDEVVFRRIPVIPGANLMLARRGEVFVLGVPASAVFFERTSLDMVLDRLYAGIPPSGAEVRRWGKGGLCRNCVSCSYPGCAFSSRS</sequence>
<dbReference type="EMBL" id="SORI01000005">
    <property type="protein sequence ID" value="TDY61645.1"/>
    <property type="molecule type" value="Genomic_DNA"/>
</dbReference>
<dbReference type="AlphaFoldDB" id="A0A4R8MCP0"/>
<evidence type="ECO:0000313" key="2">
    <source>
        <dbReference type="EMBL" id="TDY61645.1"/>
    </source>
</evidence>
<organism evidence="2 3">
    <name type="scientific">Aminivibrio pyruvatiphilus</name>
    <dbReference type="NCBI Taxonomy" id="1005740"/>
    <lineage>
        <taxon>Bacteria</taxon>
        <taxon>Thermotogati</taxon>
        <taxon>Synergistota</taxon>
        <taxon>Synergistia</taxon>
        <taxon>Synergistales</taxon>
        <taxon>Aminobacteriaceae</taxon>
        <taxon>Aminivibrio</taxon>
    </lineage>
</organism>
<name>A0A4R8MCP0_9BACT</name>
<gene>
    <name evidence="2" type="ORF">C8D99_10557</name>
</gene>
<proteinExistence type="predicted"/>
<accession>A0A4R8MCP0</accession>
<protein>
    <submittedName>
        <fullName evidence="2">Molybdopterin biosynthesis enzyme</fullName>
    </submittedName>
</protein>
<dbReference type="SMART" id="SM00852">
    <property type="entry name" value="MoCF_biosynth"/>
    <property type="match status" value="1"/>
</dbReference>
<comment type="caution">
    <text evidence="2">The sequence shown here is derived from an EMBL/GenBank/DDBJ whole genome shotgun (WGS) entry which is preliminary data.</text>
</comment>
<dbReference type="RefSeq" id="WP_133957095.1">
    <property type="nucleotide sequence ID" value="NZ_SORI01000005.1"/>
</dbReference>
<evidence type="ECO:0000313" key="3">
    <source>
        <dbReference type="Proteomes" id="UP000295066"/>
    </source>
</evidence>
<dbReference type="Pfam" id="PF00994">
    <property type="entry name" value="MoCF_biosynth"/>
    <property type="match status" value="1"/>
</dbReference>
<reference evidence="2 3" key="1">
    <citation type="submission" date="2019-03" db="EMBL/GenBank/DDBJ databases">
        <title>Genomic Encyclopedia of Type Strains, Phase IV (KMG-IV): sequencing the most valuable type-strain genomes for metagenomic binning, comparative biology and taxonomic classification.</title>
        <authorList>
            <person name="Goeker M."/>
        </authorList>
    </citation>
    <scope>NUCLEOTIDE SEQUENCE [LARGE SCALE GENOMIC DNA]</scope>
    <source>
        <strain evidence="2 3">DSM 25964</strain>
    </source>
</reference>
<dbReference type="SUPFAM" id="SSF53218">
    <property type="entry name" value="Molybdenum cofactor biosynthesis proteins"/>
    <property type="match status" value="1"/>
</dbReference>
<dbReference type="UniPathway" id="UPA00344"/>